<name>A0A8D5U906_9CREN</name>
<gene>
    <name evidence="2" type="ORF">KN1_22110</name>
</gene>
<protein>
    <submittedName>
        <fullName evidence="2">Component of anaerobic dehydrogenase</fullName>
    </submittedName>
</protein>
<evidence type="ECO:0000313" key="3">
    <source>
        <dbReference type="Proteomes" id="UP000825123"/>
    </source>
</evidence>
<dbReference type="KEGG" id="csty:KN1_22110"/>
<dbReference type="Proteomes" id="UP000825123">
    <property type="component" value="Chromosome"/>
</dbReference>
<dbReference type="PANTHER" id="PTHR34227:SF1">
    <property type="entry name" value="DIMETHYL SULFOXIDE REDUCTASE CHAPERONE-RELATED"/>
    <property type="match status" value="1"/>
</dbReference>
<dbReference type="SUPFAM" id="SSF89155">
    <property type="entry name" value="TorD-like"/>
    <property type="match status" value="1"/>
</dbReference>
<dbReference type="InterPro" id="IPR020945">
    <property type="entry name" value="DMSO/NO3_reduct_chaperone"/>
</dbReference>
<dbReference type="RefSeq" id="WP_221287595.1">
    <property type="nucleotide sequence ID" value="NZ_AP024597.1"/>
</dbReference>
<dbReference type="PANTHER" id="PTHR34227">
    <property type="entry name" value="CHAPERONE PROTEIN YCDY"/>
    <property type="match status" value="1"/>
</dbReference>
<dbReference type="GeneID" id="66163942"/>
<dbReference type="EMBL" id="AP024597">
    <property type="protein sequence ID" value="BCU70914.1"/>
    <property type="molecule type" value="Genomic_DNA"/>
</dbReference>
<dbReference type="InterPro" id="IPR050289">
    <property type="entry name" value="TorD/DmsD_chaperones"/>
</dbReference>
<organism evidence="2 3">
    <name type="scientific">Stygiolobus caldivivus</name>
    <dbReference type="NCBI Taxonomy" id="2824673"/>
    <lineage>
        <taxon>Archaea</taxon>
        <taxon>Thermoproteota</taxon>
        <taxon>Thermoprotei</taxon>
        <taxon>Sulfolobales</taxon>
        <taxon>Sulfolobaceae</taxon>
        <taxon>Stygiolobus</taxon>
    </lineage>
</organism>
<dbReference type="AlphaFoldDB" id="A0A8D5U906"/>
<sequence>MSLSTLDQASLRFLLYDLFSTLFYYNFHEEDYTKMREKLEKVSSLGIDKDAVDVGRIKDVVLNSAKSELLIEYSTLFLTGLGVKPLTPVESKRFFSLMGEKVASFRYNDILRFLRSRNVRLNYMLGEFQPEPDNIVTILAFMSVLIKEEITILQKGGDIYKNRADQRNFFTTHIYSWIPDWANDVINDKRANIYRVVCEELRKWLEVEREYLIGEGN</sequence>
<accession>A0A8D5U906</accession>
<dbReference type="Pfam" id="PF02613">
    <property type="entry name" value="Nitrate_red_del"/>
    <property type="match status" value="1"/>
</dbReference>
<keyword evidence="3" id="KW-1185">Reference proteome</keyword>
<keyword evidence="1" id="KW-0143">Chaperone</keyword>
<evidence type="ECO:0000256" key="1">
    <source>
        <dbReference type="ARBA" id="ARBA00023186"/>
    </source>
</evidence>
<dbReference type="Gene3D" id="1.10.3480.10">
    <property type="entry name" value="TorD-like"/>
    <property type="match status" value="1"/>
</dbReference>
<proteinExistence type="predicted"/>
<dbReference type="InterPro" id="IPR036411">
    <property type="entry name" value="TorD-like_sf"/>
</dbReference>
<reference evidence="2 3" key="1">
    <citation type="submission" date="2021-04" db="EMBL/GenBank/DDBJ databases">
        <title>Complete genome sequence of Stygiolobus sp. KN-1.</title>
        <authorList>
            <person name="Nakamura K."/>
            <person name="Sakai H."/>
            <person name="Kurosawa N."/>
        </authorList>
    </citation>
    <scope>NUCLEOTIDE SEQUENCE [LARGE SCALE GENOMIC DNA]</scope>
    <source>
        <strain evidence="2 3">KN-1</strain>
    </source>
</reference>
<evidence type="ECO:0000313" key="2">
    <source>
        <dbReference type="EMBL" id="BCU70914.1"/>
    </source>
</evidence>